<proteinExistence type="predicted"/>
<dbReference type="InterPro" id="IPR049254">
    <property type="entry name" value="Phage_tail_terminator"/>
</dbReference>
<name>A0A3A6PZZ3_9BACL</name>
<dbReference type="Proteomes" id="UP000267798">
    <property type="component" value="Unassembled WGS sequence"/>
</dbReference>
<dbReference type="RefSeq" id="WP_120106837.1">
    <property type="nucleotide sequence ID" value="NZ_QXQB01000001.1"/>
</dbReference>
<sequence length="143" mass="16497">MEVTINDVRYAVNRALDDAFPDVAISGEEIKQMPGPPHFFVRLLEPAHTQELGRRYRRDHPFVVRYFSPERANDDMYNMAEQMTAALKWISIGGGKCPGKGMRFQIIDEVLHFFVSYTLLVWEQEPAATKMQSFEQEGKVIET</sequence>
<evidence type="ECO:0000313" key="2">
    <source>
        <dbReference type="Proteomes" id="UP000267798"/>
    </source>
</evidence>
<accession>A0A3A6PZZ3</accession>
<dbReference type="OrthoDB" id="2063617at2"/>
<dbReference type="AlphaFoldDB" id="A0A3A6PZZ3"/>
<keyword evidence="2" id="KW-1185">Reference proteome</keyword>
<evidence type="ECO:0008006" key="3">
    <source>
        <dbReference type="Google" id="ProtNLM"/>
    </source>
</evidence>
<comment type="caution">
    <text evidence="1">The sequence shown here is derived from an EMBL/GenBank/DDBJ whole genome shotgun (WGS) entry which is preliminary data.</text>
</comment>
<evidence type="ECO:0000313" key="1">
    <source>
        <dbReference type="EMBL" id="RJX40873.1"/>
    </source>
</evidence>
<gene>
    <name evidence="1" type="ORF">D3P09_02285</name>
</gene>
<dbReference type="EMBL" id="QXQB01000001">
    <property type="protein sequence ID" value="RJX40873.1"/>
    <property type="molecule type" value="Genomic_DNA"/>
</dbReference>
<protein>
    <recommendedName>
        <fullName evidence="3">Tail terminator</fullName>
    </recommendedName>
</protein>
<dbReference type="Pfam" id="PF20765">
    <property type="entry name" value="Phage_tail_terminator_8"/>
    <property type="match status" value="1"/>
</dbReference>
<organism evidence="1 2">
    <name type="scientific">Paenibacillus pinisoli</name>
    <dbReference type="NCBI Taxonomy" id="1276110"/>
    <lineage>
        <taxon>Bacteria</taxon>
        <taxon>Bacillati</taxon>
        <taxon>Bacillota</taxon>
        <taxon>Bacilli</taxon>
        <taxon>Bacillales</taxon>
        <taxon>Paenibacillaceae</taxon>
        <taxon>Paenibacillus</taxon>
    </lineage>
</organism>
<reference evidence="1 2" key="1">
    <citation type="submission" date="2018-09" db="EMBL/GenBank/DDBJ databases">
        <title>Paenibacillus aracenensis nov. sp. isolated from a cave in southern Spain.</title>
        <authorList>
            <person name="Jurado V."/>
            <person name="Gutierrez-Patricio S."/>
            <person name="Gonzalez-Pimentel J.L."/>
            <person name="Miller A.Z."/>
            <person name="Laiz L."/>
            <person name="Saiz-Jimenez C."/>
        </authorList>
    </citation>
    <scope>NUCLEOTIDE SEQUENCE [LARGE SCALE GENOMIC DNA]</scope>
    <source>
        <strain evidence="1 2">JCM 19203</strain>
    </source>
</reference>